<accession>K8EHF2</accession>
<reference evidence="2" key="1">
    <citation type="journal article" date="2013" name="Genome Announc.">
        <title>Complete Chromosome Sequence of Carnobacterium maltaromaticum LMA 28.</title>
        <authorList>
            <person name="Cailliez-Grimal C."/>
            <person name="Chaillou S."/>
            <person name="Anba-Mondoloni J."/>
            <person name="Loux V."/>
            <person name="Afzal M.I."/>
            <person name="Rahman A."/>
            <person name="Kergourlay G."/>
            <person name="Champomier-Verges M.C."/>
            <person name="Zagorec M."/>
            <person name="Dalgaard P."/>
            <person name="Leisner J.J."/>
            <person name="Prevost H."/>
            <person name="Revol-Junelles A.M."/>
            <person name="Borges F."/>
        </authorList>
    </citation>
    <scope>NUCLEOTIDE SEQUENCE</scope>
    <source>
        <strain evidence="2">LMA28</strain>
    </source>
</reference>
<dbReference type="STRING" id="1234679.BN424_1837"/>
<name>K8EHF2_CARML</name>
<dbReference type="NCBIfam" id="NF047561">
    <property type="entry name" value="orf58_phage_fam"/>
    <property type="match status" value="1"/>
</dbReference>
<keyword evidence="2" id="KW-1185">Reference proteome</keyword>
<dbReference type="OrthoDB" id="2339486at2"/>
<proteinExistence type="predicted"/>
<dbReference type="eggNOG" id="ENOG5032TSY">
    <property type="taxonomic scope" value="Bacteria"/>
</dbReference>
<dbReference type="KEGG" id="cml:BN424_1837"/>
<dbReference type="RefSeq" id="WP_015076504.1">
    <property type="nucleotide sequence ID" value="NC_019425.2"/>
</dbReference>
<dbReference type="AlphaFoldDB" id="K8EHF2"/>
<evidence type="ECO:0000313" key="1">
    <source>
        <dbReference type="EMBL" id="CCO11278.2"/>
    </source>
</evidence>
<dbReference type="Proteomes" id="UP000000212">
    <property type="component" value="Chromosome"/>
</dbReference>
<sequence length="267" mass="29534">MSELEAKLLDVHFEDVAAGNFVIYRYPNIEIHVDIPFDDDPTPNECIVSIFNLSQSSISKIKKGINMSVFAGNPSDWGALLEGAVAKVETKFNGPTKETVITLTDYFNFSAKPTNITFANDTKASTILNRLCSELGSAPAVLELPEDKVYSSGYKVSGTISDAFNEIIADCKASMYIRRGRIYIRDLKKGDDERFKLSSETGLIGSPERIETEDYKGYNIQCTLQHKISTASIIELDTKNIKGTFRAKSGRHSFDGSSFITEALVIE</sequence>
<protein>
    <submittedName>
        <fullName evidence="1">Phage protein</fullName>
    </submittedName>
</protein>
<evidence type="ECO:0000313" key="2">
    <source>
        <dbReference type="Proteomes" id="UP000000212"/>
    </source>
</evidence>
<dbReference type="HOGENOM" id="CLU_059703_1_0_9"/>
<dbReference type="EMBL" id="HE999757">
    <property type="protein sequence ID" value="CCO11278.2"/>
    <property type="molecule type" value="Genomic_DNA"/>
</dbReference>
<organism evidence="1 2">
    <name type="scientific">Carnobacterium maltaromaticum LMA28</name>
    <dbReference type="NCBI Taxonomy" id="1234679"/>
    <lineage>
        <taxon>Bacteria</taxon>
        <taxon>Bacillati</taxon>
        <taxon>Bacillota</taxon>
        <taxon>Bacilli</taxon>
        <taxon>Lactobacillales</taxon>
        <taxon>Carnobacteriaceae</taxon>
        <taxon>Carnobacterium</taxon>
    </lineage>
</organism>
<gene>
    <name evidence="1" type="ORF">BN424_1837</name>
</gene>